<evidence type="ECO:0000256" key="1">
    <source>
        <dbReference type="SAM" id="MobiDB-lite"/>
    </source>
</evidence>
<keyword evidence="3" id="KW-1185">Reference proteome</keyword>
<dbReference type="AlphaFoldDB" id="A0A8J8T740"/>
<gene>
    <name evidence="2" type="ORF">FGO68_gene15567</name>
</gene>
<accession>A0A8J8T740</accession>
<evidence type="ECO:0000313" key="2">
    <source>
        <dbReference type="EMBL" id="TNV84784.1"/>
    </source>
</evidence>
<reference evidence="2" key="1">
    <citation type="submission" date="2019-06" db="EMBL/GenBank/DDBJ databases">
        <authorList>
            <person name="Zheng W."/>
        </authorList>
    </citation>
    <scope>NUCLEOTIDE SEQUENCE</scope>
    <source>
        <strain evidence="2">QDHG01</strain>
    </source>
</reference>
<comment type="caution">
    <text evidence="2">The sequence shown here is derived from an EMBL/GenBank/DDBJ whole genome shotgun (WGS) entry which is preliminary data.</text>
</comment>
<proteinExistence type="predicted"/>
<feature type="region of interest" description="Disordered" evidence="1">
    <location>
        <begin position="108"/>
        <end position="138"/>
    </location>
</feature>
<feature type="region of interest" description="Disordered" evidence="1">
    <location>
        <begin position="297"/>
        <end position="327"/>
    </location>
</feature>
<feature type="region of interest" description="Disordered" evidence="1">
    <location>
        <begin position="443"/>
        <end position="468"/>
    </location>
</feature>
<feature type="compositionally biased region" description="Polar residues" evidence="1">
    <location>
        <begin position="302"/>
        <end position="322"/>
    </location>
</feature>
<sequence>MTSLQHHPPSTHHLDPHHPFDLAPYKDSFFLAQTEVSRLLANVGDYIFMQRIKAIIVPHVIEQTLGQSLEICEYNEPASDKQAFYLIEGDETQEALTVQVDSYASDYMKKRAPPPQPTAEESQEEQQQNDGNSGARKMRKAVNKMRLSLVHPKRDSVLTKGESKRASQIASQLNAEIIAQEDKNAPLKPGDMYDVVKEAMDPEDERRENVARRKYQVNKLFESQTGAAPKTAKQKDTPDEVDTRAQFYGVEGGLPTVNPIRGPALPFIKQTQYQVNPGQERSGSRGGSQNLINMLKARKRNSQSTIVSEKRGSTMSISQAGGSKQRHDEDMVVFSPIEEALKAGLFFDPQAKTKIVNKPIYSNNPLQQMNATMAVNIWENEEVTKAGEPYFTGNSMTRAQFEMLKMQGMSNYGNSKKPETRNRSRLNDYNDIMAGNSITSHEVSIGKTGTARKPSRVSIMSPGDRQNNNFSQLTGASAKNKHHLRNSVQIGSSEGLNEMLQSQHDVKFLMNMTFMNETGTMQTELNTTSLLPPQSLFKSTLRSPKSGLDNSLLMSPTVNKGMKLPPMELTSPKTNLAIPSSMRSSFNGGTGLLMSRLSKEMRHRNRGSEFIDENHSRRILGIGGPMKARVM</sequence>
<organism evidence="2 3">
    <name type="scientific">Halteria grandinella</name>
    <dbReference type="NCBI Taxonomy" id="5974"/>
    <lineage>
        <taxon>Eukaryota</taxon>
        <taxon>Sar</taxon>
        <taxon>Alveolata</taxon>
        <taxon>Ciliophora</taxon>
        <taxon>Intramacronucleata</taxon>
        <taxon>Spirotrichea</taxon>
        <taxon>Stichotrichia</taxon>
        <taxon>Sporadotrichida</taxon>
        <taxon>Halteriidae</taxon>
        <taxon>Halteria</taxon>
    </lineage>
</organism>
<name>A0A8J8T740_HALGN</name>
<feature type="region of interest" description="Disordered" evidence="1">
    <location>
        <begin position="541"/>
        <end position="565"/>
    </location>
</feature>
<feature type="compositionally biased region" description="Polar residues" evidence="1">
    <location>
        <begin position="541"/>
        <end position="558"/>
    </location>
</feature>
<protein>
    <submittedName>
        <fullName evidence="2">Uncharacterized protein</fullName>
    </submittedName>
</protein>
<evidence type="ECO:0000313" key="3">
    <source>
        <dbReference type="Proteomes" id="UP000785679"/>
    </source>
</evidence>
<dbReference type="Proteomes" id="UP000785679">
    <property type="component" value="Unassembled WGS sequence"/>
</dbReference>
<dbReference type="EMBL" id="RRYP01002423">
    <property type="protein sequence ID" value="TNV84784.1"/>
    <property type="molecule type" value="Genomic_DNA"/>
</dbReference>